<feature type="region of interest" description="Disordered" evidence="1">
    <location>
        <begin position="79"/>
        <end position="145"/>
    </location>
</feature>
<keyword evidence="4" id="KW-1185">Reference proteome</keyword>
<accession>A0A1C5IZK1</accession>
<feature type="transmembrane region" description="Helical" evidence="2">
    <location>
        <begin position="213"/>
        <end position="234"/>
    </location>
</feature>
<feature type="transmembrane region" description="Helical" evidence="2">
    <location>
        <begin position="184"/>
        <end position="206"/>
    </location>
</feature>
<feature type="compositionally biased region" description="Gly residues" evidence="1">
    <location>
        <begin position="88"/>
        <end position="97"/>
    </location>
</feature>
<evidence type="ECO:0000256" key="1">
    <source>
        <dbReference type="SAM" id="MobiDB-lite"/>
    </source>
</evidence>
<organism evidence="3 4">
    <name type="scientific">Micromonospora inositola</name>
    <dbReference type="NCBI Taxonomy" id="47865"/>
    <lineage>
        <taxon>Bacteria</taxon>
        <taxon>Bacillati</taxon>
        <taxon>Actinomycetota</taxon>
        <taxon>Actinomycetes</taxon>
        <taxon>Micromonosporales</taxon>
        <taxon>Micromonosporaceae</taxon>
        <taxon>Micromonospora</taxon>
    </lineage>
</organism>
<dbReference type="OrthoDB" id="3403535at2"/>
<keyword evidence="2" id="KW-0472">Membrane</keyword>
<name>A0A1C5IZK1_9ACTN</name>
<keyword evidence="2" id="KW-0812">Transmembrane</keyword>
<reference evidence="4" key="1">
    <citation type="submission" date="2016-06" db="EMBL/GenBank/DDBJ databases">
        <authorList>
            <person name="Varghese N."/>
            <person name="Submissions Spin"/>
        </authorList>
    </citation>
    <scope>NUCLEOTIDE SEQUENCE [LARGE SCALE GENOMIC DNA]</scope>
    <source>
        <strain evidence="4">DSM 43819</strain>
    </source>
</reference>
<evidence type="ECO:0000313" key="4">
    <source>
        <dbReference type="Proteomes" id="UP000198221"/>
    </source>
</evidence>
<evidence type="ECO:0000313" key="3">
    <source>
        <dbReference type="EMBL" id="SCG63734.1"/>
    </source>
</evidence>
<protein>
    <submittedName>
        <fullName evidence="3">Uncharacterized protein</fullName>
    </submittedName>
</protein>
<feature type="transmembrane region" description="Helical" evidence="2">
    <location>
        <begin position="254"/>
        <end position="277"/>
    </location>
</feature>
<dbReference type="EMBL" id="LT607754">
    <property type="protein sequence ID" value="SCG63734.1"/>
    <property type="molecule type" value="Genomic_DNA"/>
</dbReference>
<dbReference type="RefSeq" id="WP_089013436.1">
    <property type="nucleotide sequence ID" value="NZ_LT607754.1"/>
</dbReference>
<feature type="compositionally biased region" description="Low complexity" evidence="1">
    <location>
        <begin position="98"/>
        <end position="134"/>
    </location>
</feature>
<proteinExistence type="predicted"/>
<keyword evidence="2" id="KW-1133">Transmembrane helix</keyword>
<evidence type="ECO:0000256" key="2">
    <source>
        <dbReference type="SAM" id="Phobius"/>
    </source>
</evidence>
<sequence>MTGFEEYAALARQLSGQRRGADRAATAEADRRRALHAAVDQLGQRLAAQRQRLEQLGRAIGAAASGSAVPSAASAAPASTVVAPSGPGQPGTAGSGGAAAAPGRSGVGAYPQGVVTTGATPTPGAGPTGAGVPAPRAPEADPAAELAAARQLADEADRHGQQADGLARRPALLPTWSPLARASAVYTCSALAGAVLMLAMVVASGLEVVGLGTLYASMCAGLPVASFVAGYLVLGRWGRQVIDGDAPPSRFVPLGFVICVLLVPLVYCAYLLAFRVLR</sequence>
<dbReference type="Proteomes" id="UP000198221">
    <property type="component" value="Chromosome I"/>
</dbReference>
<dbReference type="AlphaFoldDB" id="A0A1C5IZK1"/>
<gene>
    <name evidence="3" type="ORF">GA0070613_3736</name>
</gene>